<proteinExistence type="predicted"/>
<evidence type="ECO:0000313" key="1">
    <source>
        <dbReference type="EMBL" id="MTV50671.1"/>
    </source>
</evidence>
<accession>A0A6I3SNR9</accession>
<dbReference type="AlphaFoldDB" id="A0A6I3SNR9"/>
<dbReference type="EMBL" id="WNKU01000031">
    <property type="protein sequence ID" value="MTV50671.1"/>
    <property type="molecule type" value="Genomic_DNA"/>
</dbReference>
<dbReference type="Proteomes" id="UP000430670">
    <property type="component" value="Unassembled WGS sequence"/>
</dbReference>
<protein>
    <submittedName>
        <fullName evidence="1">Uncharacterized protein</fullName>
    </submittedName>
</protein>
<gene>
    <name evidence="1" type="ORF">GJ688_17180</name>
</gene>
<name>A0A6I3SNR9_HELMO</name>
<organism evidence="1 2">
    <name type="scientific">Heliobacterium mobile</name>
    <name type="common">Heliobacillus mobilis</name>
    <dbReference type="NCBI Taxonomy" id="28064"/>
    <lineage>
        <taxon>Bacteria</taxon>
        <taxon>Bacillati</taxon>
        <taxon>Bacillota</taxon>
        <taxon>Clostridia</taxon>
        <taxon>Eubacteriales</taxon>
        <taxon>Heliobacteriaceae</taxon>
        <taxon>Heliobacterium</taxon>
    </lineage>
</organism>
<comment type="caution">
    <text evidence="1">The sequence shown here is derived from an EMBL/GenBank/DDBJ whole genome shotgun (WGS) entry which is preliminary data.</text>
</comment>
<reference evidence="1 2" key="1">
    <citation type="submission" date="2019-11" db="EMBL/GenBank/DDBJ databases">
        <title>Whole-genome sequence of a the green, strictly anaerobic photosynthetic bacterium Heliobacillus mobilis DSM 6151.</title>
        <authorList>
            <person name="Kyndt J.A."/>
            <person name="Meyer T.E."/>
        </authorList>
    </citation>
    <scope>NUCLEOTIDE SEQUENCE [LARGE SCALE GENOMIC DNA]</scope>
    <source>
        <strain evidence="1 2">DSM 6151</strain>
    </source>
</reference>
<evidence type="ECO:0000313" key="2">
    <source>
        <dbReference type="Proteomes" id="UP000430670"/>
    </source>
</evidence>
<dbReference type="RefSeq" id="WP_155477749.1">
    <property type="nucleotide sequence ID" value="NZ_WNKU01000031.1"/>
</dbReference>
<keyword evidence="2" id="KW-1185">Reference proteome</keyword>
<sequence>MVKAATPAMKSFYDSQTLLRVAIKSLEQTMHTALVQAGASEEVQQEILQNFDHLYLLIETRKNIFTITLNIEGLPPKAPPSSATPTVTPVSHKERLIKSRFTGKIVRKEWEKTPFF</sequence>